<dbReference type="GO" id="GO:0018104">
    <property type="term" value="P:peptidoglycan-protein cross-linking"/>
    <property type="evidence" value="ECO:0007669"/>
    <property type="project" value="TreeGrafter"/>
</dbReference>
<evidence type="ECO:0000256" key="3">
    <source>
        <dbReference type="ARBA" id="ARBA00022960"/>
    </source>
</evidence>
<dbReference type="GO" id="GO:0071972">
    <property type="term" value="F:peptidoglycan L,D-transpeptidase activity"/>
    <property type="evidence" value="ECO:0007669"/>
    <property type="project" value="TreeGrafter"/>
</dbReference>
<evidence type="ECO:0000259" key="7">
    <source>
        <dbReference type="PROSITE" id="PS52029"/>
    </source>
</evidence>
<dbReference type="GO" id="GO:0008360">
    <property type="term" value="P:regulation of cell shape"/>
    <property type="evidence" value="ECO:0007669"/>
    <property type="project" value="UniProtKB-UniRule"/>
</dbReference>
<comment type="pathway">
    <text evidence="1 6">Cell wall biogenesis; peptidoglycan biosynthesis.</text>
</comment>
<gene>
    <name evidence="8" type="ORF">DSM106972_002830</name>
</gene>
<keyword evidence="3 6" id="KW-0133">Cell shape</keyword>
<organism evidence="8 9">
    <name type="scientific">Dulcicalothrix desertica PCC 7102</name>
    <dbReference type="NCBI Taxonomy" id="232991"/>
    <lineage>
        <taxon>Bacteria</taxon>
        <taxon>Bacillati</taxon>
        <taxon>Cyanobacteriota</taxon>
        <taxon>Cyanophyceae</taxon>
        <taxon>Nostocales</taxon>
        <taxon>Calotrichaceae</taxon>
        <taxon>Dulcicalothrix</taxon>
    </lineage>
</organism>
<keyword evidence="5 6" id="KW-0961">Cell wall biogenesis/degradation</keyword>
<name>A0A3S1AV75_9CYAN</name>
<protein>
    <recommendedName>
        <fullName evidence="7">L,D-TPase catalytic domain-containing protein</fullName>
    </recommendedName>
</protein>
<dbReference type="PANTHER" id="PTHR30582">
    <property type="entry name" value="L,D-TRANSPEPTIDASE"/>
    <property type="match status" value="1"/>
</dbReference>
<dbReference type="SUPFAM" id="SSF141523">
    <property type="entry name" value="L,D-transpeptidase catalytic domain-like"/>
    <property type="match status" value="1"/>
</dbReference>
<sequence length="173" mass="19675">MQIMKNWIPNNWVRPLTAIFVGAAITLGSLGASSTEALAQSKGSRIRQSIQRLKQSERRWIQVDLSEQKLVAWRGRSPIYSMRVSTGRRKDPTLTGVFNIQSKHRKARMRGEDYDRKNVPSVMYYDGSYGIHGAYWHNSFGTPVSRGCVNLRPRLARALYSWASIGTPVVVHR</sequence>
<proteinExistence type="predicted"/>
<keyword evidence="2" id="KW-0808">Transferase</keyword>
<dbReference type="GO" id="GO:0005576">
    <property type="term" value="C:extracellular region"/>
    <property type="evidence" value="ECO:0007669"/>
    <property type="project" value="TreeGrafter"/>
</dbReference>
<dbReference type="InterPro" id="IPR038063">
    <property type="entry name" value="Transpep_catalytic_dom"/>
</dbReference>
<feature type="active site" description="Nucleophile" evidence="6">
    <location>
        <position position="148"/>
    </location>
</feature>
<reference evidence="8" key="1">
    <citation type="submission" date="2018-12" db="EMBL/GenBank/DDBJ databases">
        <authorList>
            <person name="Will S."/>
            <person name="Neumann-Schaal M."/>
            <person name="Henke P."/>
        </authorList>
    </citation>
    <scope>NUCLEOTIDE SEQUENCE</scope>
    <source>
        <strain evidence="8">PCC 7102</strain>
    </source>
</reference>
<dbReference type="PROSITE" id="PS52029">
    <property type="entry name" value="LD_TPASE"/>
    <property type="match status" value="1"/>
</dbReference>
<evidence type="ECO:0000256" key="2">
    <source>
        <dbReference type="ARBA" id="ARBA00022679"/>
    </source>
</evidence>
<evidence type="ECO:0000256" key="5">
    <source>
        <dbReference type="ARBA" id="ARBA00023316"/>
    </source>
</evidence>
<dbReference type="GO" id="GO:0016740">
    <property type="term" value="F:transferase activity"/>
    <property type="evidence" value="ECO:0007669"/>
    <property type="project" value="UniProtKB-KW"/>
</dbReference>
<keyword evidence="4 6" id="KW-0573">Peptidoglycan synthesis</keyword>
<reference evidence="8" key="2">
    <citation type="journal article" date="2019" name="Genome Biol. Evol.">
        <title>Day and night: Metabolic profiles and evolutionary relationships of six axenic non-marine cyanobacteria.</title>
        <authorList>
            <person name="Will S.E."/>
            <person name="Henke P."/>
            <person name="Boedeker C."/>
            <person name="Huang S."/>
            <person name="Brinkmann H."/>
            <person name="Rohde M."/>
            <person name="Jarek M."/>
            <person name="Friedl T."/>
            <person name="Seufert S."/>
            <person name="Schumacher M."/>
            <person name="Overmann J."/>
            <person name="Neumann-Schaal M."/>
            <person name="Petersen J."/>
        </authorList>
    </citation>
    <scope>NUCLEOTIDE SEQUENCE [LARGE SCALE GENOMIC DNA]</scope>
    <source>
        <strain evidence="8">PCC 7102</strain>
    </source>
</reference>
<dbReference type="EMBL" id="RSCL01000001">
    <property type="protein sequence ID" value="RUT09788.1"/>
    <property type="molecule type" value="Genomic_DNA"/>
</dbReference>
<feature type="active site" description="Proton donor/acceptor" evidence="6">
    <location>
        <position position="132"/>
    </location>
</feature>
<dbReference type="GO" id="GO:0071555">
    <property type="term" value="P:cell wall organization"/>
    <property type="evidence" value="ECO:0007669"/>
    <property type="project" value="UniProtKB-UniRule"/>
</dbReference>
<dbReference type="InterPro" id="IPR005490">
    <property type="entry name" value="LD_TPept_cat_dom"/>
</dbReference>
<dbReference type="Gene3D" id="2.40.440.10">
    <property type="entry name" value="L,D-transpeptidase catalytic domain-like"/>
    <property type="match status" value="1"/>
</dbReference>
<dbReference type="AlphaFoldDB" id="A0A3S1AV75"/>
<keyword evidence="9" id="KW-1185">Reference proteome</keyword>
<evidence type="ECO:0000313" key="9">
    <source>
        <dbReference type="Proteomes" id="UP000271624"/>
    </source>
</evidence>
<dbReference type="Proteomes" id="UP000271624">
    <property type="component" value="Unassembled WGS sequence"/>
</dbReference>
<accession>A0A3S1AV75</accession>
<dbReference type="PANTHER" id="PTHR30582:SF2">
    <property type="entry name" value="L,D-TRANSPEPTIDASE YCIB-RELATED"/>
    <property type="match status" value="1"/>
</dbReference>
<evidence type="ECO:0000256" key="1">
    <source>
        <dbReference type="ARBA" id="ARBA00004752"/>
    </source>
</evidence>
<evidence type="ECO:0000256" key="4">
    <source>
        <dbReference type="ARBA" id="ARBA00022984"/>
    </source>
</evidence>
<dbReference type="UniPathway" id="UPA00219"/>
<evidence type="ECO:0000313" key="8">
    <source>
        <dbReference type="EMBL" id="RUT09788.1"/>
    </source>
</evidence>
<dbReference type="Pfam" id="PF03734">
    <property type="entry name" value="YkuD"/>
    <property type="match status" value="1"/>
</dbReference>
<dbReference type="InterPro" id="IPR050979">
    <property type="entry name" value="LD-transpeptidase"/>
</dbReference>
<feature type="domain" description="L,D-TPase catalytic" evidence="7">
    <location>
        <begin position="59"/>
        <end position="172"/>
    </location>
</feature>
<dbReference type="CDD" id="cd16913">
    <property type="entry name" value="YkuD_like"/>
    <property type="match status" value="1"/>
</dbReference>
<evidence type="ECO:0000256" key="6">
    <source>
        <dbReference type="PROSITE-ProRule" id="PRU01373"/>
    </source>
</evidence>
<comment type="caution">
    <text evidence="8">The sequence shown here is derived from an EMBL/GenBank/DDBJ whole genome shotgun (WGS) entry which is preliminary data.</text>
</comment>